<proteinExistence type="predicted"/>
<accession>A0A0F9K2K0</accession>
<organism evidence="1">
    <name type="scientific">marine sediment metagenome</name>
    <dbReference type="NCBI Taxonomy" id="412755"/>
    <lineage>
        <taxon>unclassified sequences</taxon>
        <taxon>metagenomes</taxon>
        <taxon>ecological metagenomes</taxon>
    </lineage>
</organism>
<dbReference type="AlphaFoldDB" id="A0A0F9K2K0"/>
<dbReference type="EMBL" id="LAZR01008844">
    <property type="protein sequence ID" value="KKM76223.1"/>
    <property type="molecule type" value="Genomic_DNA"/>
</dbReference>
<reference evidence="1" key="1">
    <citation type="journal article" date="2015" name="Nature">
        <title>Complex archaea that bridge the gap between prokaryotes and eukaryotes.</title>
        <authorList>
            <person name="Spang A."/>
            <person name="Saw J.H."/>
            <person name="Jorgensen S.L."/>
            <person name="Zaremba-Niedzwiedzka K."/>
            <person name="Martijn J."/>
            <person name="Lind A.E."/>
            <person name="van Eijk R."/>
            <person name="Schleper C."/>
            <person name="Guy L."/>
            <person name="Ettema T.J."/>
        </authorList>
    </citation>
    <scope>NUCLEOTIDE SEQUENCE</scope>
</reference>
<feature type="non-terminal residue" evidence="1">
    <location>
        <position position="1"/>
    </location>
</feature>
<protein>
    <submittedName>
        <fullName evidence="1">Uncharacterized protein</fullName>
    </submittedName>
</protein>
<comment type="caution">
    <text evidence="1">The sequence shown here is derived from an EMBL/GenBank/DDBJ whole genome shotgun (WGS) entry which is preliminary data.</text>
</comment>
<name>A0A0F9K2K0_9ZZZZ</name>
<evidence type="ECO:0000313" key="1">
    <source>
        <dbReference type="EMBL" id="KKM76223.1"/>
    </source>
</evidence>
<gene>
    <name evidence="1" type="ORF">LCGC14_1382260</name>
</gene>
<sequence length="43" mass="5388">EGIYSIDDLRYRVVNQKDYEILWYKRCDELHKKLTIKRAKKMQ</sequence>